<keyword evidence="2" id="KW-0472">Membrane</keyword>
<reference evidence="3" key="1">
    <citation type="journal article" date="2019" name="MBio">
        <title>Virus Genomes from Deep Sea Sediments Expand the Ocean Megavirome and Support Independent Origins of Viral Gigantism.</title>
        <authorList>
            <person name="Backstrom D."/>
            <person name="Yutin N."/>
            <person name="Jorgensen S.L."/>
            <person name="Dharamshi J."/>
            <person name="Homa F."/>
            <person name="Zaremba-Niedwiedzka K."/>
            <person name="Spang A."/>
            <person name="Wolf Y.I."/>
            <person name="Koonin E.V."/>
            <person name="Ettema T.J."/>
        </authorList>
    </citation>
    <scope>NUCLEOTIDE SEQUENCE</scope>
</reference>
<organism evidence="3">
    <name type="scientific">Mimivirus LCMiAC02</name>
    <dbReference type="NCBI Taxonomy" id="2506609"/>
    <lineage>
        <taxon>Viruses</taxon>
        <taxon>Varidnaviria</taxon>
        <taxon>Bamfordvirae</taxon>
        <taxon>Nucleocytoviricota</taxon>
        <taxon>Megaviricetes</taxon>
        <taxon>Imitervirales</taxon>
        <taxon>Mimiviridae</taxon>
        <taxon>Klosneuvirinae</taxon>
    </lineage>
</organism>
<evidence type="ECO:0000256" key="1">
    <source>
        <dbReference type="SAM" id="Coils"/>
    </source>
</evidence>
<feature type="transmembrane region" description="Helical" evidence="2">
    <location>
        <begin position="6"/>
        <end position="22"/>
    </location>
</feature>
<evidence type="ECO:0000313" key="3">
    <source>
        <dbReference type="EMBL" id="QBK89074.1"/>
    </source>
</evidence>
<name>A0A481Z2S6_9VIRU</name>
<feature type="coiled-coil region" evidence="1">
    <location>
        <begin position="20"/>
        <end position="52"/>
    </location>
</feature>
<keyword evidence="2" id="KW-1133">Transmembrane helix</keyword>
<gene>
    <name evidence="3" type="ORF">LCMiAC02_01670</name>
</gene>
<dbReference type="EMBL" id="MK500407">
    <property type="protein sequence ID" value="QBK89074.1"/>
    <property type="molecule type" value="Genomic_DNA"/>
</dbReference>
<protein>
    <submittedName>
        <fullName evidence="3">Uncharacterized protein</fullName>
    </submittedName>
</protein>
<evidence type="ECO:0000256" key="2">
    <source>
        <dbReference type="SAM" id="Phobius"/>
    </source>
</evidence>
<keyword evidence="1" id="KW-0175">Coiled coil</keyword>
<sequence>MNSINITIVAIIILVTIYHLYNKNKNIKNISREEEEEEKEEEEDKNYETKLENIVPNVDDIGKDDVIDFLFSIQEMYEYNPLSYEEMIDYIKAFLTIYDIIFDGPARFSDYYYQIAESNKINAVNSLHSIIHKLPTDNKSLMDKHTRAHKRLETILTYYLNELYDKCQDNLLKNGYSVYTRAINLGPKEYNTYDDKDYSYQFY</sequence>
<keyword evidence="2" id="KW-0812">Transmembrane</keyword>
<accession>A0A481Z2S6</accession>
<proteinExistence type="predicted"/>